<reference evidence="1 2" key="1">
    <citation type="journal article" date="2019" name="Int. J. Syst. Evol. Microbiol.">
        <title>The Global Catalogue of Microorganisms (GCM) 10K type strain sequencing project: providing services to taxonomists for standard genome sequencing and annotation.</title>
        <authorList>
            <consortium name="The Broad Institute Genomics Platform"/>
            <consortium name="The Broad Institute Genome Sequencing Center for Infectious Disease"/>
            <person name="Wu L."/>
            <person name="Ma J."/>
        </authorList>
    </citation>
    <scope>NUCLEOTIDE SEQUENCE [LARGE SCALE GENOMIC DNA]</scope>
    <source>
        <strain evidence="1 2">CGMCC 1.12562</strain>
    </source>
</reference>
<evidence type="ECO:0000313" key="1">
    <source>
        <dbReference type="EMBL" id="MFC3476467.1"/>
    </source>
</evidence>
<evidence type="ECO:0008006" key="3">
    <source>
        <dbReference type="Google" id="ProtNLM"/>
    </source>
</evidence>
<dbReference type="Proteomes" id="UP001595660">
    <property type="component" value="Unassembled WGS sequence"/>
</dbReference>
<name>A0ABD5NBF9_9EURY</name>
<evidence type="ECO:0000313" key="2">
    <source>
        <dbReference type="Proteomes" id="UP001595660"/>
    </source>
</evidence>
<accession>A0ABD5NBF9</accession>
<keyword evidence="2" id="KW-1185">Reference proteome</keyword>
<proteinExistence type="predicted"/>
<comment type="caution">
    <text evidence="1">The sequence shown here is derived from an EMBL/GenBank/DDBJ whole genome shotgun (WGS) entry which is preliminary data.</text>
</comment>
<protein>
    <recommendedName>
        <fullName evidence="3">Restriction endonuclease</fullName>
    </recommendedName>
</protein>
<dbReference type="EMBL" id="JBHRWN010000002">
    <property type="protein sequence ID" value="MFC3476467.1"/>
    <property type="molecule type" value="Genomic_DNA"/>
</dbReference>
<dbReference type="RefSeq" id="WP_232572384.1">
    <property type="nucleotide sequence ID" value="NZ_CP089466.1"/>
</dbReference>
<organism evidence="1 2">
    <name type="scientific">Halobacterium litoreum</name>
    <dbReference type="NCBI Taxonomy" id="2039234"/>
    <lineage>
        <taxon>Archaea</taxon>
        <taxon>Methanobacteriati</taxon>
        <taxon>Methanobacteriota</taxon>
        <taxon>Stenosarchaea group</taxon>
        <taxon>Halobacteria</taxon>
        <taxon>Halobacteriales</taxon>
        <taxon>Halobacteriaceae</taxon>
        <taxon>Halobacterium</taxon>
    </lineage>
</organism>
<dbReference type="GeneID" id="69117625"/>
<sequence length="129" mass="13460">MSDADERARLGAFGDEAFEEFVAALWRRAGWRVASADGPPFDAARSEGRRATVLVPMAPSAGEVSAARMRDVVAEREGDASDLTAVSPVGFSVEALDVADAHGVDAVGPDSLLRLVDALDADHLLADPA</sequence>
<gene>
    <name evidence="1" type="ORF">ACFOKC_01875</name>
</gene>
<dbReference type="AlphaFoldDB" id="A0ABD5NBF9"/>